<comment type="caution">
    <text evidence="1">The sequence shown here is derived from an EMBL/GenBank/DDBJ whole genome shotgun (WGS) entry which is preliminary data.</text>
</comment>
<evidence type="ECO:0000313" key="2">
    <source>
        <dbReference type="Proteomes" id="UP000789570"/>
    </source>
</evidence>
<dbReference type="Proteomes" id="UP000789570">
    <property type="component" value="Unassembled WGS sequence"/>
</dbReference>
<reference evidence="1" key="1">
    <citation type="submission" date="2021-06" db="EMBL/GenBank/DDBJ databases">
        <authorList>
            <person name="Kallberg Y."/>
            <person name="Tangrot J."/>
            <person name="Rosling A."/>
        </authorList>
    </citation>
    <scope>NUCLEOTIDE SEQUENCE</scope>
    <source>
        <strain evidence="1">UK204</strain>
    </source>
</reference>
<dbReference type="GO" id="GO:0003676">
    <property type="term" value="F:nucleic acid binding"/>
    <property type="evidence" value="ECO:0007669"/>
    <property type="project" value="InterPro"/>
</dbReference>
<evidence type="ECO:0000313" key="1">
    <source>
        <dbReference type="EMBL" id="CAG8597595.1"/>
    </source>
</evidence>
<gene>
    <name evidence="1" type="ORF">FCALED_LOCUS8423</name>
</gene>
<dbReference type="AlphaFoldDB" id="A0A9N9CD34"/>
<accession>A0A9N9CD34</accession>
<keyword evidence="2" id="KW-1185">Reference proteome</keyword>
<dbReference type="OrthoDB" id="2430155at2759"/>
<sequence>LTTAKRVLHDVGIYSHVDAKKPFISEKHLLDHISWCKKYKENTVYDWARVIFSDESSVEIGKQSRQLRV</sequence>
<feature type="non-terminal residue" evidence="1">
    <location>
        <position position="1"/>
    </location>
</feature>
<organism evidence="1 2">
    <name type="scientific">Funneliformis caledonium</name>
    <dbReference type="NCBI Taxonomy" id="1117310"/>
    <lineage>
        <taxon>Eukaryota</taxon>
        <taxon>Fungi</taxon>
        <taxon>Fungi incertae sedis</taxon>
        <taxon>Mucoromycota</taxon>
        <taxon>Glomeromycotina</taxon>
        <taxon>Glomeromycetes</taxon>
        <taxon>Glomerales</taxon>
        <taxon>Glomeraceae</taxon>
        <taxon>Funneliformis</taxon>
    </lineage>
</organism>
<dbReference type="Gene3D" id="3.30.420.10">
    <property type="entry name" value="Ribonuclease H-like superfamily/Ribonuclease H"/>
    <property type="match status" value="1"/>
</dbReference>
<protein>
    <submittedName>
        <fullName evidence="1">8364_t:CDS:1</fullName>
    </submittedName>
</protein>
<dbReference type="InterPro" id="IPR036397">
    <property type="entry name" value="RNaseH_sf"/>
</dbReference>
<name>A0A9N9CD34_9GLOM</name>
<dbReference type="EMBL" id="CAJVPQ010002451">
    <property type="protein sequence ID" value="CAG8597595.1"/>
    <property type="molecule type" value="Genomic_DNA"/>
</dbReference>
<proteinExistence type="predicted"/>